<gene>
    <name evidence="4" type="ORF">CCACVL1_25383</name>
</gene>
<comment type="catalytic activity">
    <reaction evidence="2">
        <text>ATP + H2O = ADP + phosphate + H(+)</text>
        <dbReference type="Rhea" id="RHEA:13065"/>
        <dbReference type="ChEBI" id="CHEBI:15377"/>
        <dbReference type="ChEBI" id="CHEBI:15378"/>
        <dbReference type="ChEBI" id="CHEBI:30616"/>
        <dbReference type="ChEBI" id="CHEBI:43474"/>
        <dbReference type="ChEBI" id="CHEBI:456216"/>
        <dbReference type="EC" id="3.6.4.13"/>
    </reaction>
</comment>
<dbReference type="EMBL" id="AWWV01014156">
    <property type="protein sequence ID" value="OMO58721.1"/>
    <property type="molecule type" value="Genomic_DNA"/>
</dbReference>
<proteinExistence type="predicted"/>
<name>A0A1R3GKY1_COCAP</name>
<dbReference type="STRING" id="210143.A0A1R3GKY1"/>
<evidence type="ECO:0000313" key="4">
    <source>
        <dbReference type="EMBL" id="OMO58721.1"/>
    </source>
</evidence>
<feature type="non-terminal residue" evidence="4">
    <location>
        <position position="159"/>
    </location>
</feature>
<evidence type="ECO:0000256" key="3">
    <source>
        <dbReference type="SAM" id="MobiDB-lite"/>
    </source>
</evidence>
<dbReference type="PANTHER" id="PTHR18934:SF234">
    <property type="entry name" value="PRE-MRNA-SPLICING FACTOR ATP-DEPENDENT RNA HELICASE DEAH4-RELATED"/>
    <property type="match status" value="1"/>
</dbReference>
<dbReference type="Gramene" id="OMO58721">
    <property type="protein sequence ID" value="OMO58721"/>
    <property type="gene ID" value="CCACVL1_25383"/>
</dbReference>
<reference evidence="4 5" key="1">
    <citation type="submission" date="2013-09" db="EMBL/GenBank/DDBJ databases">
        <title>Corchorus capsularis genome sequencing.</title>
        <authorList>
            <person name="Alam M."/>
            <person name="Haque M.S."/>
            <person name="Islam M.S."/>
            <person name="Emdad E.M."/>
            <person name="Islam M.M."/>
            <person name="Ahmed B."/>
            <person name="Halim A."/>
            <person name="Hossen Q.M.M."/>
            <person name="Hossain M.Z."/>
            <person name="Ahmed R."/>
            <person name="Khan M.M."/>
            <person name="Islam R."/>
            <person name="Rashid M.M."/>
            <person name="Khan S.A."/>
            <person name="Rahman M.S."/>
            <person name="Alam M."/>
        </authorList>
    </citation>
    <scope>NUCLEOTIDE SEQUENCE [LARGE SCALE GENOMIC DNA]</scope>
    <source>
        <strain evidence="5">cv. CVL-1</strain>
        <tissue evidence="4">Whole seedling</tissue>
    </source>
</reference>
<dbReference type="AlphaFoldDB" id="A0A1R3GKY1"/>
<dbReference type="OrthoDB" id="10253254at2759"/>
<dbReference type="Gene3D" id="1.20.120.1080">
    <property type="match status" value="1"/>
</dbReference>
<evidence type="ECO:0000256" key="1">
    <source>
        <dbReference type="ARBA" id="ARBA00012552"/>
    </source>
</evidence>
<dbReference type="GO" id="GO:0003723">
    <property type="term" value="F:RNA binding"/>
    <property type="evidence" value="ECO:0007669"/>
    <property type="project" value="TreeGrafter"/>
</dbReference>
<evidence type="ECO:0000313" key="5">
    <source>
        <dbReference type="Proteomes" id="UP000188268"/>
    </source>
</evidence>
<dbReference type="EC" id="3.6.4.13" evidence="1"/>
<protein>
    <recommendedName>
        <fullName evidence="1">RNA helicase</fullName>
        <ecNumber evidence="1">3.6.4.13</ecNumber>
    </recommendedName>
</protein>
<dbReference type="PANTHER" id="PTHR18934">
    <property type="entry name" value="ATP-DEPENDENT RNA HELICASE"/>
    <property type="match status" value="1"/>
</dbReference>
<comment type="caution">
    <text evidence="4">The sequence shown here is derived from an EMBL/GenBank/DDBJ whole genome shotgun (WGS) entry which is preliminary data.</text>
</comment>
<evidence type="ECO:0000256" key="2">
    <source>
        <dbReference type="ARBA" id="ARBA00047984"/>
    </source>
</evidence>
<dbReference type="Pfam" id="PF21010">
    <property type="entry name" value="HA2_C"/>
    <property type="match status" value="1"/>
</dbReference>
<sequence length="159" mass="18321">MAELPLEPSLSRTLIEANEDGCLSQALTIVAMLSAETNLLPGRSKSNDKKRKHPSLELPDGSGFSDHIQFLQIYEWWNESDYDIGWCKDHELQRLLLLKIEDYSGKPQGRGKLVEFIWLREKKFKLREAEMCAVLCQIKLDAETVCSSRRILMMKSSQY</sequence>
<feature type="region of interest" description="Disordered" evidence="3">
    <location>
        <begin position="41"/>
        <end position="60"/>
    </location>
</feature>
<keyword evidence="5" id="KW-1185">Reference proteome</keyword>
<dbReference type="Proteomes" id="UP000188268">
    <property type="component" value="Unassembled WGS sequence"/>
</dbReference>
<dbReference type="GO" id="GO:0003724">
    <property type="term" value="F:RNA helicase activity"/>
    <property type="evidence" value="ECO:0007669"/>
    <property type="project" value="UniProtKB-EC"/>
</dbReference>
<organism evidence="4 5">
    <name type="scientific">Corchorus capsularis</name>
    <name type="common">Jute</name>
    <dbReference type="NCBI Taxonomy" id="210143"/>
    <lineage>
        <taxon>Eukaryota</taxon>
        <taxon>Viridiplantae</taxon>
        <taxon>Streptophyta</taxon>
        <taxon>Embryophyta</taxon>
        <taxon>Tracheophyta</taxon>
        <taxon>Spermatophyta</taxon>
        <taxon>Magnoliopsida</taxon>
        <taxon>eudicotyledons</taxon>
        <taxon>Gunneridae</taxon>
        <taxon>Pentapetalae</taxon>
        <taxon>rosids</taxon>
        <taxon>malvids</taxon>
        <taxon>Malvales</taxon>
        <taxon>Malvaceae</taxon>
        <taxon>Grewioideae</taxon>
        <taxon>Apeibeae</taxon>
        <taxon>Corchorus</taxon>
    </lineage>
</organism>
<accession>A0A1R3GKY1</accession>